<dbReference type="AlphaFoldDB" id="A0A6L4WYH2"/>
<comment type="caution">
    <text evidence="1">The sequence shown here is derived from an EMBL/GenBank/DDBJ whole genome shotgun (WGS) entry which is preliminary data.</text>
</comment>
<evidence type="ECO:0000313" key="2">
    <source>
        <dbReference type="EMBL" id="NEG71824.1"/>
    </source>
</evidence>
<keyword evidence="4" id="KW-1185">Reference proteome</keyword>
<evidence type="ECO:0000313" key="3">
    <source>
        <dbReference type="Proteomes" id="UP000469943"/>
    </source>
</evidence>
<protein>
    <submittedName>
        <fullName evidence="1">Uncharacterized protein</fullName>
    </submittedName>
</protein>
<dbReference type="EMBL" id="WHZX01000004">
    <property type="protein sequence ID" value="NEG71824.1"/>
    <property type="molecule type" value="Genomic_DNA"/>
</dbReference>
<dbReference type="Proteomes" id="UP000482084">
    <property type="component" value="Unassembled WGS sequence"/>
</dbReference>
<sequence length="125" mass="14147">MTIMIKPETQGLLHGAKAVGVEYAIRRTRDKAWLFDADWDGTDTAWEPDADNATWQGDLEDITRLARLNHMLAYDSAGDPQLMSGLEFVARPWFYEEDYLDSTEDTPLDELDFSTIGVNPADFAE</sequence>
<accession>A0A6L4WYH2</accession>
<reference evidence="2 3" key="1">
    <citation type="submission" date="2019-10" db="EMBL/GenBank/DDBJ databases">
        <title>Bifidobacterium from non-human primates.</title>
        <authorList>
            <person name="Modesto M."/>
        </authorList>
    </citation>
    <scope>NUCLEOTIDE SEQUENCE [LARGE SCALE GENOMIC DNA]</scope>
    <source>
        <strain evidence="2 3">TREM</strain>
    </source>
</reference>
<dbReference type="EMBL" id="WBSM01000011">
    <property type="protein sequence ID" value="KAB8287113.1"/>
    <property type="molecule type" value="Genomic_DNA"/>
</dbReference>
<organism evidence="1 4">
    <name type="scientific">Bifidobacterium ramosum</name>
    <dbReference type="NCBI Taxonomy" id="1798158"/>
    <lineage>
        <taxon>Bacteria</taxon>
        <taxon>Bacillati</taxon>
        <taxon>Actinomycetota</taxon>
        <taxon>Actinomycetes</taxon>
        <taxon>Bifidobacteriales</taxon>
        <taxon>Bifidobacteriaceae</taxon>
        <taxon>Bifidobacterium</taxon>
    </lineage>
</organism>
<proteinExistence type="predicted"/>
<name>A0A6L4WYH2_9BIFI</name>
<dbReference type="Proteomes" id="UP000469943">
    <property type="component" value="Unassembled WGS sequence"/>
</dbReference>
<evidence type="ECO:0000313" key="1">
    <source>
        <dbReference type="EMBL" id="KAB8287113.1"/>
    </source>
</evidence>
<evidence type="ECO:0000313" key="4">
    <source>
        <dbReference type="Proteomes" id="UP000482084"/>
    </source>
</evidence>
<dbReference type="OrthoDB" id="9861036at2"/>
<gene>
    <name evidence="1" type="ORF">DSM100688_1888</name>
    <name evidence="2" type="ORF">GFD24_06295</name>
</gene>
<dbReference type="RefSeq" id="WP_152358897.1">
    <property type="nucleotide sequence ID" value="NZ_WBSM01000011.1"/>
</dbReference>
<reference evidence="1 4" key="2">
    <citation type="submission" date="2019-10" db="EMBL/GenBank/DDBJ databases">
        <title>Characterization of the phylogenetic diversity of two novel species belonging to the genus Bifidobacterium: Bifidobacterium cebidarum sp. nov. and Bifidobacterium leontopitheci sp. nov.</title>
        <authorList>
            <person name="Lugli G.A."/>
            <person name="Duranti S."/>
            <person name="Milani C."/>
            <person name="Turroni F."/>
            <person name="Ventura M."/>
        </authorList>
    </citation>
    <scope>NUCLEOTIDE SEQUENCE [LARGE SCALE GENOMIC DNA]</scope>
    <source>
        <strain evidence="1 4">DSM 100688</strain>
    </source>
</reference>